<dbReference type="HOGENOM" id="CLU_058171_2_0_1"/>
<dbReference type="Pfam" id="PF00318">
    <property type="entry name" value="Ribosomal_S2"/>
    <property type="match status" value="2"/>
</dbReference>
<dbReference type="GO" id="GO:0006412">
    <property type="term" value="P:translation"/>
    <property type="evidence" value="ECO:0007669"/>
    <property type="project" value="InterPro"/>
</dbReference>
<dbReference type="OMA" id="QCHLGAK"/>
<keyword evidence="3" id="KW-0687">Ribonucleoprotein</keyword>
<gene>
    <name evidence="6" type="ORF">NEQG_01207</name>
</gene>
<dbReference type="SUPFAM" id="SSF52313">
    <property type="entry name" value="Ribosomal protein S2"/>
    <property type="match status" value="1"/>
</dbReference>
<evidence type="ECO:0000256" key="4">
    <source>
        <dbReference type="ARBA" id="ARBA00035256"/>
    </source>
</evidence>
<evidence type="ECO:0000313" key="6">
    <source>
        <dbReference type="EMBL" id="EIJ88517.1"/>
    </source>
</evidence>
<dbReference type="FunFam" id="3.40.50.10490:FF:000030">
    <property type="entry name" value="30S ribosomal protein S2"/>
    <property type="match status" value="1"/>
</dbReference>
<feature type="region of interest" description="Disordered" evidence="5">
    <location>
        <begin position="213"/>
        <end position="243"/>
    </location>
</feature>
<dbReference type="InterPro" id="IPR001865">
    <property type="entry name" value="Ribosomal_uS2"/>
</dbReference>
<reference evidence="6" key="1">
    <citation type="submission" date="2011-01" db="EMBL/GenBank/DDBJ databases">
        <title>The Genome Sequence of Nematocida parisii strain ERTm3.</title>
        <authorList>
            <consortium name="The Broad Institute Genome Sequencing Platform"/>
            <consortium name="The Broad Institute Genome Sequencing Center for Infectious Disease"/>
            <person name="Cuomo C."/>
            <person name="Troemel E."/>
            <person name="Young S.K."/>
            <person name="Zeng Q."/>
            <person name="Gargeya S."/>
            <person name="Fitzgerald M."/>
            <person name="Haas B."/>
            <person name="Abouelleil A."/>
            <person name="Alvarado L."/>
            <person name="Arachchi H.M."/>
            <person name="Berlin A."/>
            <person name="Chapman S.B."/>
            <person name="Gearin G."/>
            <person name="Goldberg J."/>
            <person name="Griggs A."/>
            <person name="Gujja S."/>
            <person name="Hansen M."/>
            <person name="Heiman D."/>
            <person name="Howarth C."/>
            <person name="Larimer J."/>
            <person name="Lui A."/>
            <person name="MacDonald P.J.P."/>
            <person name="McCowen C."/>
            <person name="Montmayeur A."/>
            <person name="Murphy C."/>
            <person name="Neiman D."/>
            <person name="Pearson M."/>
            <person name="Priest M."/>
            <person name="Roberts A."/>
            <person name="Saif S."/>
            <person name="Shea T."/>
            <person name="Sisk P."/>
            <person name="Stolte C."/>
            <person name="Sykes S."/>
            <person name="Wortman J."/>
            <person name="Nusbaum C."/>
            <person name="Birren B."/>
        </authorList>
    </citation>
    <scope>NUCLEOTIDE SEQUENCE</scope>
    <source>
        <strain evidence="6">ERTm3</strain>
    </source>
</reference>
<organism evidence="6 7">
    <name type="scientific">Nematocida parisii (strain ERTm3)</name>
    <name type="common">Nematode killer fungus</name>
    <dbReference type="NCBI Taxonomy" id="935791"/>
    <lineage>
        <taxon>Eukaryota</taxon>
        <taxon>Fungi</taxon>
        <taxon>Fungi incertae sedis</taxon>
        <taxon>Microsporidia</taxon>
        <taxon>Nematocida</taxon>
    </lineage>
</organism>
<dbReference type="PANTHER" id="PTHR11489">
    <property type="entry name" value="40S RIBOSOMAL PROTEIN SA"/>
    <property type="match status" value="1"/>
</dbReference>
<dbReference type="InterPro" id="IPR005707">
    <property type="entry name" value="Ribosomal_uS2_euk/arc"/>
</dbReference>
<evidence type="ECO:0000313" key="7">
    <source>
        <dbReference type="Proteomes" id="UP000002872"/>
    </source>
</evidence>
<keyword evidence="2" id="KW-0689">Ribosomal protein</keyword>
<dbReference type="Proteomes" id="UP000002872">
    <property type="component" value="Unassembled WGS sequence"/>
</dbReference>
<proteinExistence type="inferred from homology"/>
<dbReference type="AlphaFoldDB" id="I3EH20"/>
<name>I3EH20_NEMP3</name>
<dbReference type="PRINTS" id="PR00395">
    <property type="entry name" value="RIBOSOMALS2"/>
</dbReference>
<dbReference type="InParanoid" id="I3EH20"/>
<feature type="compositionally biased region" description="Basic and acidic residues" evidence="5">
    <location>
        <begin position="213"/>
        <end position="222"/>
    </location>
</feature>
<dbReference type="STRING" id="935791.I3EH20"/>
<dbReference type="OrthoDB" id="414863at2759"/>
<dbReference type="FunCoup" id="I3EH20">
    <property type="interactions" value="181"/>
</dbReference>
<dbReference type="InterPro" id="IPR023591">
    <property type="entry name" value="Ribosomal_uS2_flav_dom_sf"/>
</dbReference>
<dbReference type="VEuPathDB" id="MicrosporidiaDB:NEQG_01207"/>
<evidence type="ECO:0000256" key="5">
    <source>
        <dbReference type="SAM" id="MobiDB-lite"/>
    </source>
</evidence>
<dbReference type="GO" id="GO:0015935">
    <property type="term" value="C:small ribosomal subunit"/>
    <property type="evidence" value="ECO:0007669"/>
    <property type="project" value="InterPro"/>
</dbReference>
<dbReference type="GO" id="GO:0003735">
    <property type="term" value="F:structural constituent of ribosome"/>
    <property type="evidence" value="ECO:0007669"/>
    <property type="project" value="InterPro"/>
</dbReference>
<dbReference type="Gene3D" id="3.40.50.10490">
    <property type="entry name" value="Glucose-6-phosphate isomerase like protein, domain 1"/>
    <property type="match status" value="1"/>
</dbReference>
<accession>I3EH20</accession>
<comment type="similarity">
    <text evidence="1">Belongs to the universal ribosomal protein uS2 family.</text>
</comment>
<keyword evidence="7" id="KW-1185">Reference proteome</keyword>
<evidence type="ECO:0000256" key="1">
    <source>
        <dbReference type="ARBA" id="ARBA00006242"/>
    </source>
</evidence>
<protein>
    <recommendedName>
        <fullName evidence="4">Small ribosomal subunit protein uS2</fullName>
    </recommendedName>
</protein>
<dbReference type="EMBL" id="GL870878">
    <property type="protein sequence ID" value="EIJ88517.1"/>
    <property type="molecule type" value="Genomic_DNA"/>
</dbReference>
<evidence type="ECO:0000256" key="2">
    <source>
        <dbReference type="ARBA" id="ARBA00022980"/>
    </source>
</evidence>
<evidence type="ECO:0000256" key="3">
    <source>
        <dbReference type="ARBA" id="ARBA00023274"/>
    </source>
</evidence>
<sequence length="243" mass="27171">MCAARIPIPTDYSKLLIAATCHLGGQSLNHKMKDYTYGRRQDKVYVFNLQKTWDKLVLAAQIIVSYKNRKDIVVVSNKKFGYKPAGIFAKAVGATHITTSFVPGTFTNKASIKGISEPRLIVTVDPFTDKQTITEASFINVPCISLANTDNDVDLIDCVIPCNNRSATSIGAIFFILGQLVKYMQGDVDMTSEIRLLVDSYFYRDPAEIEAGMAEKEKLKEEEERDSEVDWEDKPSAEEPVQE</sequence>